<dbReference type="AlphaFoldDB" id="A0ABD1ZH09"/>
<feature type="compositionally biased region" description="Basic and acidic residues" evidence="1">
    <location>
        <begin position="91"/>
        <end position="107"/>
    </location>
</feature>
<evidence type="ECO:0000256" key="1">
    <source>
        <dbReference type="SAM" id="MobiDB-lite"/>
    </source>
</evidence>
<feature type="region of interest" description="Disordered" evidence="1">
    <location>
        <begin position="63"/>
        <end position="123"/>
    </location>
</feature>
<dbReference type="Proteomes" id="UP001605036">
    <property type="component" value="Unassembled WGS sequence"/>
</dbReference>
<proteinExistence type="predicted"/>
<sequence>MGSDRPAPVVGILEEGRTLCRGLAAAAPSENRRENRREIVVRASAYLELMTEASRKKEIQMRLNSRSHLCSTDDSNEEEGRESGNEELSSDEERSMNNDRNEERALEEGIGELEDEMGRLGFI</sequence>
<dbReference type="EMBL" id="JBHFFA010000001">
    <property type="protein sequence ID" value="KAL2650715.1"/>
    <property type="molecule type" value="Genomic_DNA"/>
</dbReference>
<evidence type="ECO:0000313" key="3">
    <source>
        <dbReference type="Proteomes" id="UP001605036"/>
    </source>
</evidence>
<name>A0ABD1ZH09_9MARC</name>
<evidence type="ECO:0000313" key="2">
    <source>
        <dbReference type="EMBL" id="KAL2650715.1"/>
    </source>
</evidence>
<accession>A0ABD1ZH09</accession>
<feature type="compositionally biased region" description="Polar residues" evidence="1">
    <location>
        <begin position="63"/>
        <end position="73"/>
    </location>
</feature>
<gene>
    <name evidence="2" type="ORF">R1flu_018843</name>
</gene>
<organism evidence="2 3">
    <name type="scientific">Riccia fluitans</name>
    <dbReference type="NCBI Taxonomy" id="41844"/>
    <lineage>
        <taxon>Eukaryota</taxon>
        <taxon>Viridiplantae</taxon>
        <taxon>Streptophyta</taxon>
        <taxon>Embryophyta</taxon>
        <taxon>Marchantiophyta</taxon>
        <taxon>Marchantiopsida</taxon>
        <taxon>Marchantiidae</taxon>
        <taxon>Marchantiales</taxon>
        <taxon>Ricciaceae</taxon>
        <taxon>Riccia</taxon>
    </lineage>
</organism>
<protein>
    <submittedName>
        <fullName evidence="2">Uncharacterized protein</fullName>
    </submittedName>
</protein>
<comment type="caution">
    <text evidence="2">The sequence shown here is derived from an EMBL/GenBank/DDBJ whole genome shotgun (WGS) entry which is preliminary data.</text>
</comment>
<reference evidence="2 3" key="1">
    <citation type="submission" date="2024-09" db="EMBL/GenBank/DDBJ databases">
        <title>Chromosome-scale assembly of Riccia fluitans.</title>
        <authorList>
            <person name="Paukszto L."/>
            <person name="Sawicki J."/>
            <person name="Karawczyk K."/>
            <person name="Piernik-Szablinska J."/>
            <person name="Szczecinska M."/>
            <person name="Mazdziarz M."/>
        </authorList>
    </citation>
    <scope>NUCLEOTIDE SEQUENCE [LARGE SCALE GENOMIC DNA]</scope>
    <source>
        <strain evidence="2">Rf_01</strain>
        <tissue evidence="2">Aerial parts of the thallus</tissue>
    </source>
</reference>
<keyword evidence="3" id="KW-1185">Reference proteome</keyword>